<evidence type="ECO:0008006" key="6">
    <source>
        <dbReference type="Google" id="ProtNLM"/>
    </source>
</evidence>
<dbReference type="AlphaFoldDB" id="A0A1V9YS99"/>
<gene>
    <name evidence="4" type="ORF">THRCLA_10150</name>
</gene>
<keyword evidence="1" id="KW-0479">Metal-binding</keyword>
<feature type="transmembrane region" description="Helical" evidence="3">
    <location>
        <begin position="12"/>
        <end position="33"/>
    </location>
</feature>
<reference evidence="4 5" key="1">
    <citation type="journal article" date="2014" name="Genome Biol. Evol.">
        <title>The secreted proteins of Achlya hypogyna and Thraustotheca clavata identify the ancestral oomycete secretome and reveal gene acquisitions by horizontal gene transfer.</title>
        <authorList>
            <person name="Misner I."/>
            <person name="Blouin N."/>
            <person name="Leonard G."/>
            <person name="Richards T.A."/>
            <person name="Lane C.E."/>
        </authorList>
    </citation>
    <scope>NUCLEOTIDE SEQUENCE [LARGE SCALE GENOMIC DNA]</scope>
    <source>
        <strain evidence="4 5">ATCC 34112</strain>
    </source>
</reference>
<keyword evidence="3" id="KW-0812">Transmembrane</keyword>
<dbReference type="PANTHER" id="PTHR10869:SF226">
    <property type="entry name" value="PROLYL 4-HYDROXYLASE ALPHA SUBUNIT DOMAIN-CONTAINING PROTEIN"/>
    <property type="match status" value="1"/>
</dbReference>
<keyword evidence="3" id="KW-1133">Transmembrane helix</keyword>
<dbReference type="EMBL" id="JNBS01003051">
    <property type="protein sequence ID" value="OQR88704.1"/>
    <property type="molecule type" value="Genomic_DNA"/>
</dbReference>
<sequence>MAGNEVASYGLSFWIVRLSVAIIAIASLLHFQWNQNIVDTQNQDYESIQIRPQHFLIAKNASSPLRIVSQKLHIKEALEIKIDDLRAKQLVFVMLNGANEGLLIEGHVNDMYAIARLGALALGANPQWVELGVRIFSMDGIEILNLQQIDLLRRVHILLEFQIWVWPGIEIGHIQNVIVSNKTIQMKTVSLTPKIFTVSNFFDQDEVDSILTQGTPYLDASLVDLNGKEGRSPQRTSMTAFLPPSNLTRTFQKRAATFARLPSPSYAERLHLVRYLAGQLYRPHYDTFDGKPLLHPKELSGDSYQLYTEWLDWAIIKLEYLEGIPEEFMRGNKLHPSSPDFPNTILKLFYNWACNTNFFKARHDEAWQEWIQSNLEDNEVNFLQDLLQTDAKPNYLPYIIQVWQNTLARHELTYFITPKKEFSGLAHYFRWIRWLKELNVNCTTSCSNEPPSSEWYPQFDNIFQHKLLDLLISLTPREKLYTLTNTSFSQWFLDRYERGYRGDLLLNAINDFGETLLPHLIQLYESQINDILYQMPQNIPPNIYTPQRFATIFLYLNDVESGGSTEFPLVSQSISVKAKALEAAFFYVQTPIHEIDFLALHSGNPPNNVKWGANAFLWNSDAEEGMALWLR</sequence>
<dbReference type="OrthoDB" id="420380at2759"/>
<dbReference type="STRING" id="74557.A0A1V9YS99"/>
<proteinExistence type="predicted"/>
<organism evidence="4 5">
    <name type="scientific">Thraustotheca clavata</name>
    <dbReference type="NCBI Taxonomy" id="74557"/>
    <lineage>
        <taxon>Eukaryota</taxon>
        <taxon>Sar</taxon>
        <taxon>Stramenopiles</taxon>
        <taxon>Oomycota</taxon>
        <taxon>Saprolegniomycetes</taxon>
        <taxon>Saprolegniales</taxon>
        <taxon>Achlyaceae</taxon>
        <taxon>Thraustotheca</taxon>
    </lineage>
</organism>
<evidence type="ECO:0000256" key="3">
    <source>
        <dbReference type="SAM" id="Phobius"/>
    </source>
</evidence>
<keyword evidence="5" id="KW-1185">Reference proteome</keyword>
<dbReference type="InterPro" id="IPR045054">
    <property type="entry name" value="P4HA-like"/>
</dbReference>
<dbReference type="GO" id="GO:0004656">
    <property type="term" value="F:procollagen-proline 4-dioxygenase activity"/>
    <property type="evidence" value="ECO:0007669"/>
    <property type="project" value="TreeGrafter"/>
</dbReference>
<dbReference type="PANTHER" id="PTHR10869">
    <property type="entry name" value="PROLYL 4-HYDROXYLASE ALPHA SUBUNIT"/>
    <property type="match status" value="1"/>
</dbReference>
<evidence type="ECO:0000256" key="1">
    <source>
        <dbReference type="ARBA" id="ARBA00022723"/>
    </source>
</evidence>
<dbReference type="Gene3D" id="2.60.120.620">
    <property type="entry name" value="q2cbj1_9rhob like domain"/>
    <property type="match status" value="2"/>
</dbReference>
<evidence type="ECO:0000313" key="5">
    <source>
        <dbReference type="Proteomes" id="UP000243217"/>
    </source>
</evidence>
<evidence type="ECO:0000313" key="4">
    <source>
        <dbReference type="EMBL" id="OQR88704.1"/>
    </source>
</evidence>
<dbReference type="GO" id="GO:0005783">
    <property type="term" value="C:endoplasmic reticulum"/>
    <property type="evidence" value="ECO:0007669"/>
    <property type="project" value="TreeGrafter"/>
</dbReference>
<keyword evidence="3" id="KW-0472">Membrane</keyword>
<comment type="caution">
    <text evidence="4">The sequence shown here is derived from an EMBL/GenBank/DDBJ whole genome shotgun (WGS) entry which is preliminary data.</text>
</comment>
<evidence type="ECO:0000256" key="2">
    <source>
        <dbReference type="ARBA" id="ARBA00023004"/>
    </source>
</evidence>
<dbReference type="Proteomes" id="UP000243217">
    <property type="component" value="Unassembled WGS sequence"/>
</dbReference>
<protein>
    <recommendedName>
        <fullName evidence="6">Prolyl 4-hydroxylase alpha subunit domain-containing protein</fullName>
    </recommendedName>
</protein>
<name>A0A1V9YS99_9STRA</name>
<accession>A0A1V9YS99</accession>
<keyword evidence="2" id="KW-0408">Iron</keyword>
<dbReference type="GO" id="GO:0046872">
    <property type="term" value="F:metal ion binding"/>
    <property type="evidence" value="ECO:0007669"/>
    <property type="project" value="UniProtKB-KW"/>
</dbReference>